<dbReference type="EC" id="4.1.2.-" evidence="1"/>
<accession>A0A3S4IYP5</accession>
<reference evidence="1 2" key="1">
    <citation type="submission" date="2018-12" db="EMBL/GenBank/DDBJ databases">
        <authorList>
            <consortium name="Pathogen Informatics"/>
        </authorList>
    </citation>
    <scope>NUCLEOTIDE SEQUENCE [LARGE SCALE GENOMIC DNA]</scope>
    <source>
        <strain evidence="1 2">NCTC8271</strain>
    </source>
</reference>
<dbReference type="GO" id="GO:0008672">
    <property type="term" value="F:2-dehydro-3-deoxyglucarate aldolase activity"/>
    <property type="evidence" value="ECO:0007669"/>
    <property type="project" value="UniProtKB-EC"/>
</dbReference>
<dbReference type="EC" id="4.1.2.20" evidence="1"/>
<organism evidence="1 2">
    <name type="scientific">Salmonella enterica I</name>
    <dbReference type="NCBI Taxonomy" id="59201"/>
    <lineage>
        <taxon>Bacteria</taxon>
        <taxon>Pseudomonadati</taxon>
        <taxon>Pseudomonadota</taxon>
        <taxon>Gammaproteobacteria</taxon>
        <taxon>Enterobacterales</taxon>
        <taxon>Enterobacteriaceae</taxon>
        <taxon>Salmonella</taxon>
    </lineage>
</organism>
<evidence type="ECO:0000313" key="1">
    <source>
        <dbReference type="EMBL" id="VEA31792.1"/>
    </source>
</evidence>
<gene>
    <name evidence="1" type="primary">garL_1</name>
    <name evidence="1" type="ORF">NCTC8271_00809</name>
</gene>
<protein>
    <submittedName>
        <fullName evidence="1">5-keto-4-deoxy-D-glucarate aldolase</fullName>
        <ecNumber evidence="1">4.1.2.-</ecNumber>
        <ecNumber evidence="1">4.1.2.20</ecNumber>
    </submittedName>
</protein>
<keyword evidence="1" id="KW-0456">Lyase</keyword>
<name>A0A3S4IYP5_SALET</name>
<sequence>MNNAIFPNKFKAALAAQQVQIGCCLHWQAQSPPKYSVWRDLTGWCWMANMRRTM</sequence>
<dbReference type="Proteomes" id="UP000273655">
    <property type="component" value="Chromosome 1"/>
</dbReference>
<dbReference type="AlphaFoldDB" id="A0A3S4IYP5"/>
<dbReference type="EMBL" id="LR134148">
    <property type="protein sequence ID" value="VEA31792.1"/>
    <property type="molecule type" value="Genomic_DNA"/>
</dbReference>
<proteinExistence type="predicted"/>
<evidence type="ECO:0000313" key="2">
    <source>
        <dbReference type="Proteomes" id="UP000273655"/>
    </source>
</evidence>